<dbReference type="PANTHER" id="PTHR33434">
    <property type="entry name" value="DEGV DOMAIN-CONTAINING PROTEIN DR_1986-RELATED"/>
    <property type="match status" value="1"/>
</dbReference>
<proteinExistence type="predicted"/>
<dbReference type="NCBIfam" id="TIGR00762">
    <property type="entry name" value="DegV"/>
    <property type="match status" value="1"/>
</dbReference>
<evidence type="ECO:0000313" key="3">
    <source>
        <dbReference type="EMBL" id="WFG39335.1"/>
    </source>
</evidence>
<dbReference type="InterPro" id="IPR050270">
    <property type="entry name" value="DegV_domain_contain"/>
</dbReference>
<evidence type="ECO:0000313" key="4">
    <source>
        <dbReference type="Proteomes" id="UP001219901"/>
    </source>
</evidence>
<organism evidence="3 4">
    <name type="scientific">Candidatus Lucifugimonas marina</name>
    <dbReference type="NCBI Taxonomy" id="3038979"/>
    <lineage>
        <taxon>Bacteria</taxon>
        <taxon>Bacillati</taxon>
        <taxon>Chloroflexota</taxon>
        <taxon>Dehalococcoidia</taxon>
        <taxon>SAR202 cluster</taxon>
        <taxon>Candidatus Lucifugimonadales</taxon>
        <taxon>Candidatus Lucifugimonadaceae</taxon>
        <taxon>Candidatus Lucifugimonas</taxon>
    </lineage>
</organism>
<protein>
    <submittedName>
        <fullName evidence="3">DegV family EDD domain-containing protein</fullName>
    </submittedName>
</protein>
<dbReference type="Gene3D" id="3.40.50.10170">
    <property type="match status" value="1"/>
</dbReference>
<dbReference type="PANTHER" id="PTHR33434:SF2">
    <property type="entry name" value="FATTY ACID-BINDING PROTEIN TM_1468"/>
    <property type="match status" value="1"/>
</dbReference>
<reference evidence="4 5" key="1">
    <citation type="submission" date="2019-11" db="EMBL/GenBank/DDBJ databases">
        <authorList>
            <person name="Cho J.-C."/>
        </authorList>
    </citation>
    <scope>NUCLEOTIDE SEQUENCE [LARGE SCALE GENOMIC DNA]</scope>
    <source>
        <strain evidence="3 4">JH1073</strain>
        <strain evidence="2 5">JH702</strain>
    </source>
</reference>
<dbReference type="InterPro" id="IPR003797">
    <property type="entry name" value="DegV"/>
</dbReference>
<evidence type="ECO:0000256" key="1">
    <source>
        <dbReference type="ARBA" id="ARBA00023121"/>
    </source>
</evidence>
<gene>
    <name evidence="2" type="ORF">GKO46_02475</name>
    <name evidence="3" type="ORF">GKO48_06785</name>
</gene>
<keyword evidence="4" id="KW-1185">Reference proteome</keyword>
<reference evidence="3" key="2">
    <citation type="journal article" date="2023" name="Nat. Commun.">
        <title>Cultivation of marine bacteria of the SAR202 clade.</title>
        <authorList>
            <person name="Lim Y."/>
            <person name="Seo J.H."/>
            <person name="Giovannoni S.J."/>
            <person name="Kang I."/>
            <person name="Cho J.C."/>
        </authorList>
    </citation>
    <scope>NUCLEOTIDE SEQUENCE</scope>
    <source>
        <strain evidence="3">JH1073</strain>
    </source>
</reference>
<dbReference type="Proteomes" id="UP001321249">
    <property type="component" value="Unassembled WGS sequence"/>
</dbReference>
<reference evidence="4" key="3">
    <citation type="submission" date="2023-06" db="EMBL/GenBank/DDBJ databases">
        <title>Pangenomics reveal diversification of enzyme families and niche specialization in globally abundant SAR202 bacteria.</title>
        <authorList>
            <person name="Saw J.H.W."/>
        </authorList>
    </citation>
    <scope>NUCLEOTIDE SEQUENCE [LARGE SCALE GENOMIC DNA]</scope>
    <source>
        <strain evidence="4">JH1073</strain>
    </source>
</reference>
<dbReference type="Pfam" id="PF02645">
    <property type="entry name" value="DegV"/>
    <property type="match status" value="1"/>
</dbReference>
<evidence type="ECO:0000313" key="5">
    <source>
        <dbReference type="Proteomes" id="UP001321249"/>
    </source>
</evidence>
<dbReference type="Proteomes" id="UP001219901">
    <property type="component" value="Chromosome"/>
</dbReference>
<name>A0AAJ6CV06_9CHLR</name>
<dbReference type="GO" id="GO:0008289">
    <property type="term" value="F:lipid binding"/>
    <property type="evidence" value="ECO:0007669"/>
    <property type="project" value="UniProtKB-KW"/>
</dbReference>
<dbReference type="EMBL" id="WMBE01000001">
    <property type="protein sequence ID" value="MDG0865936.1"/>
    <property type="molecule type" value="Genomic_DNA"/>
</dbReference>
<dbReference type="Gene3D" id="3.30.1180.10">
    <property type="match status" value="1"/>
</dbReference>
<dbReference type="PROSITE" id="PS51482">
    <property type="entry name" value="DEGV"/>
    <property type="match status" value="1"/>
</dbReference>
<dbReference type="SUPFAM" id="SSF82549">
    <property type="entry name" value="DAK1/DegV-like"/>
    <property type="match status" value="1"/>
</dbReference>
<evidence type="ECO:0000313" key="2">
    <source>
        <dbReference type="EMBL" id="MDG0865936.1"/>
    </source>
</evidence>
<dbReference type="InterPro" id="IPR043168">
    <property type="entry name" value="DegV_C"/>
</dbReference>
<keyword evidence="1" id="KW-0446">Lipid-binding</keyword>
<dbReference type="EMBL" id="CP046147">
    <property type="protein sequence ID" value="WFG39335.1"/>
    <property type="molecule type" value="Genomic_DNA"/>
</dbReference>
<accession>A0AAJ6CV06</accession>
<sequence length="296" mass="31747">MPFSRSSHMRDKKSNVAIVTDSAVAFSAEQIDELGIFVARMEITIDGVTLIDGAKMELSGFYSNLAASESVPTTSAPKPAEYLAQIQQASEVSNNVLCVTVSAKLSAAHDAATVGAEMAVDQNPDLNIRVFDSGTAASSQALIVSAAARAANAGKSLEEVEAKASKVAKNVRLIAMLDTLRFIHRSGRVPKIAFWATSVLNIKPVMEFSVGKIGGIARPRSTKKALSRVRKEMARDLSGKKAHINVIHADAYENAESIRDWANQNFDCAELFVTQFHPFMGAHTGPGLVGASWWAE</sequence>
<dbReference type="AlphaFoldDB" id="A0AAJ6CV06"/>